<feature type="domain" description="AAA+ ATPase" evidence="1">
    <location>
        <begin position="348"/>
        <end position="575"/>
    </location>
</feature>
<dbReference type="SMART" id="SM00382">
    <property type="entry name" value="AAA"/>
    <property type="match status" value="1"/>
</dbReference>
<dbReference type="RefSeq" id="WP_182512797.1">
    <property type="nucleotide sequence ID" value="NZ_JACJIQ010000006.1"/>
</dbReference>
<organism evidence="2 3">
    <name type="scientific">Rufibacter quisquiliarum</name>
    <dbReference type="NCBI Taxonomy" id="1549639"/>
    <lineage>
        <taxon>Bacteria</taxon>
        <taxon>Pseudomonadati</taxon>
        <taxon>Bacteroidota</taxon>
        <taxon>Cytophagia</taxon>
        <taxon>Cytophagales</taxon>
        <taxon>Hymenobacteraceae</taxon>
        <taxon>Rufibacter</taxon>
    </lineage>
</organism>
<dbReference type="PANTHER" id="PTHR43581">
    <property type="entry name" value="ATP/GTP PHOSPHATASE"/>
    <property type="match status" value="1"/>
</dbReference>
<dbReference type="Pfam" id="PF13175">
    <property type="entry name" value="AAA_15"/>
    <property type="match status" value="1"/>
</dbReference>
<dbReference type="InterPro" id="IPR041427">
    <property type="entry name" value="AbiJ-NTD3"/>
</dbReference>
<dbReference type="Pfam" id="PF18860">
    <property type="entry name" value="AbiJ_NTD3"/>
    <property type="match status" value="1"/>
</dbReference>
<reference evidence="2 3" key="1">
    <citation type="submission" date="2020-08" db="EMBL/GenBank/DDBJ databases">
        <title>Genomic Encyclopedia of Type Strains, Phase IV (KMG-IV): sequencing the most valuable type-strain genomes for metagenomic binning, comparative biology and taxonomic classification.</title>
        <authorList>
            <person name="Goeker M."/>
        </authorList>
    </citation>
    <scope>NUCLEOTIDE SEQUENCE [LARGE SCALE GENOMIC DNA]</scope>
    <source>
        <strain evidence="2 3">DSM 29854</strain>
    </source>
</reference>
<dbReference type="InterPro" id="IPR051396">
    <property type="entry name" value="Bact_Antivir_Def_Nuclease"/>
</dbReference>
<evidence type="ECO:0000313" key="3">
    <source>
        <dbReference type="Proteomes" id="UP000563094"/>
    </source>
</evidence>
<dbReference type="InterPro" id="IPR003593">
    <property type="entry name" value="AAA+_ATPase"/>
</dbReference>
<dbReference type="InterPro" id="IPR041685">
    <property type="entry name" value="AAA_GajA/Old/RecF-like"/>
</dbReference>
<comment type="caution">
    <text evidence="2">The sequence shown here is derived from an EMBL/GenBank/DDBJ whole genome shotgun (WGS) entry which is preliminary data.</text>
</comment>
<name>A0A839GRY7_9BACT</name>
<dbReference type="SUPFAM" id="SSF52540">
    <property type="entry name" value="P-loop containing nucleoside triphosphate hydrolases"/>
    <property type="match status" value="1"/>
</dbReference>
<sequence length="651" mass="76532">MKITKSLKSLIFEILVFDFKLVDELFSSDMIMDFLNDVWDLKSMPSTDKRFDNAYRDVYHHIINNDDWNYSELFEHRLKLLDNDREYKKFIEAIINPKYRKIEDDIIVVILELNRTLGKEGYKLAISDYSENGLPIYRVYEKNDIDNLPIDTKLNSIPFFVEKNPRGMSKSKSSHNTPEIFPSFVVVHNVKWNDYGTESAFSLFYYDNNCVCNYIGELKIICGEELYPKKHLPDNFINLTSLFCSLGQSRSYYDRIKYYFKHDYDSILFSLKDAAFFPHIQESFENRIVFRQSLIREDKAERLLREVRNILNETEQSNYYSFTFVFKPLFSDIPIDVDFDFNTDDDIPNRIIGLIGKNGTGKTQLVTSLPNRISRKEKDFFKPSIPLFSKVIGVSYSLFDKFDIPINTASFNYVYCGLRSVDGNFLQEQDLVVRFHHSWKKIEEQERINKWRKILLNFLDVDILNQFLVPREEVKVYKNKYEVDVKEFKRINKELSSGQSIMLYIITEIVANIRLDSLLIYDEPETHLHPNAITMLMSTIYELVDEFESFCIIATHSPLVIRELFSRNVYVVERHGNIPSVRRIGLESFGENLSVLTDEVFGNKDVPKHYKKIIDYFAASGEAFEDIVSKLEYDNIPLSLNARLYILSKLS</sequence>
<dbReference type="PANTHER" id="PTHR43581:SF2">
    <property type="entry name" value="EXCINUCLEASE ATPASE SUBUNIT"/>
    <property type="match status" value="1"/>
</dbReference>
<proteinExistence type="predicted"/>
<dbReference type="InterPro" id="IPR027417">
    <property type="entry name" value="P-loop_NTPase"/>
</dbReference>
<dbReference type="Proteomes" id="UP000563094">
    <property type="component" value="Unassembled WGS sequence"/>
</dbReference>
<keyword evidence="3" id="KW-1185">Reference proteome</keyword>
<dbReference type="EMBL" id="JACJIQ010000006">
    <property type="protein sequence ID" value="MBA9077188.1"/>
    <property type="molecule type" value="Genomic_DNA"/>
</dbReference>
<gene>
    <name evidence="2" type="ORF">FHS90_001899</name>
</gene>
<protein>
    <submittedName>
        <fullName evidence="2">ABC-type nitrate/sulfonate/bicarbonate transport system ATPase subunit</fullName>
    </submittedName>
</protein>
<dbReference type="Gene3D" id="3.40.50.300">
    <property type="entry name" value="P-loop containing nucleotide triphosphate hydrolases"/>
    <property type="match status" value="1"/>
</dbReference>
<dbReference type="AlphaFoldDB" id="A0A839GRY7"/>
<accession>A0A839GRY7</accession>
<evidence type="ECO:0000259" key="1">
    <source>
        <dbReference type="SMART" id="SM00382"/>
    </source>
</evidence>
<evidence type="ECO:0000313" key="2">
    <source>
        <dbReference type="EMBL" id="MBA9077188.1"/>
    </source>
</evidence>